<comment type="caution">
    <text evidence="1">The sequence shown here is derived from an EMBL/GenBank/DDBJ whole genome shotgun (WGS) entry which is preliminary data.</text>
</comment>
<dbReference type="EMBL" id="JACOPL010000081">
    <property type="protein sequence ID" value="MBC5726929.1"/>
    <property type="molecule type" value="Genomic_DNA"/>
</dbReference>
<sequence>MTVFEMARHYYPKLWDIGRIDQLYTAGKLSDEEYEQITGKQYGTGKGEV</sequence>
<reference evidence="1" key="1">
    <citation type="submission" date="2020-08" db="EMBL/GenBank/DDBJ databases">
        <title>Genome public.</title>
        <authorList>
            <person name="Liu C."/>
            <person name="Sun Q."/>
        </authorList>
    </citation>
    <scope>NUCLEOTIDE SEQUENCE</scope>
    <source>
        <strain evidence="1">NSJ-28</strain>
    </source>
</reference>
<evidence type="ECO:0000313" key="2">
    <source>
        <dbReference type="Proteomes" id="UP000606499"/>
    </source>
</evidence>
<dbReference type="AlphaFoldDB" id="A0A923RXF2"/>
<dbReference type="Proteomes" id="UP000606499">
    <property type="component" value="Unassembled WGS sequence"/>
</dbReference>
<organism evidence="1 2">
    <name type="scientific">Agathobaculum faecis</name>
    <dbReference type="NCBI Taxonomy" id="2763013"/>
    <lineage>
        <taxon>Bacteria</taxon>
        <taxon>Bacillati</taxon>
        <taxon>Bacillota</taxon>
        <taxon>Clostridia</taxon>
        <taxon>Eubacteriales</taxon>
        <taxon>Butyricicoccaceae</taxon>
        <taxon>Agathobaculum</taxon>
    </lineage>
</organism>
<name>A0A923RXF2_9FIRM</name>
<keyword evidence="2" id="KW-1185">Reference proteome</keyword>
<accession>A0A923RXF2</accession>
<protein>
    <submittedName>
        <fullName evidence="1">XkdX family protein</fullName>
    </submittedName>
</protein>
<gene>
    <name evidence="1" type="ORF">H8S45_15950</name>
</gene>
<dbReference type="RefSeq" id="WP_152959545.1">
    <property type="nucleotide sequence ID" value="NZ_JACOPL010000081.1"/>
</dbReference>
<evidence type="ECO:0000313" key="1">
    <source>
        <dbReference type="EMBL" id="MBC5726929.1"/>
    </source>
</evidence>
<proteinExistence type="predicted"/>